<name>U6RDQ3_9BACT</name>
<keyword evidence="1" id="KW-0472">Membrane</keyword>
<gene>
    <name evidence="2" type="ORF">HMPREF1534_02739</name>
</gene>
<dbReference type="AlphaFoldDB" id="U6RDQ3"/>
<keyword evidence="1" id="KW-1133">Transmembrane helix</keyword>
<evidence type="ECO:0000256" key="1">
    <source>
        <dbReference type="SAM" id="Phobius"/>
    </source>
</evidence>
<dbReference type="EMBL" id="AQHY01000029">
    <property type="protein sequence ID" value="EOA53861.1"/>
    <property type="molecule type" value="Genomic_DNA"/>
</dbReference>
<feature type="transmembrane region" description="Helical" evidence="1">
    <location>
        <begin position="20"/>
        <end position="39"/>
    </location>
</feature>
<evidence type="ECO:0000313" key="2">
    <source>
        <dbReference type="EMBL" id="EOA53861.1"/>
    </source>
</evidence>
<reference evidence="2 3" key="1">
    <citation type="submission" date="2013-04" db="EMBL/GenBank/DDBJ databases">
        <title>The Genome Sequence of Bacteroides massiliensis DSM 17679.</title>
        <authorList>
            <consortium name="The Broad Institute Genomics Platform"/>
            <person name="Earl A."/>
            <person name="Ward D."/>
            <person name="Feldgarden M."/>
            <person name="Gevers D."/>
            <person name="Martens E."/>
            <person name="Fenner L."/>
            <person name="Roux V."/>
            <person name="Mallet M.N."/>
            <person name="Raoult D."/>
            <person name="Walker B."/>
            <person name="Young S."/>
            <person name="Zeng Q."/>
            <person name="Gargeya S."/>
            <person name="Fitzgerald M."/>
            <person name="Haas B."/>
            <person name="Abouelleil A."/>
            <person name="Allen A.W."/>
            <person name="Alvarado L."/>
            <person name="Arachchi H.M."/>
            <person name="Berlin A.M."/>
            <person name="Chapman S.B."/>
            <person name="Gainer-Dewar J."/>
            <person name="Goldberg J."/>
            <person name="Griggs A."/>
            <person name="Gujja S."/>
            <person name="Hansen M."/>
            <person name="Howarth C."/>
            <person name="Imamovic A."/>
            <person name="Ireland A."/>
            <person name="Larimer J."/>
            <person name="McCowan C."/>
            <person name="Murphy C."/>
            <person name="Pearson M."/>
            <person name="Poon T.W."/>
            <person name="Priest M."/>
            <person name="Roberts A."/>
            <person name="Saif S."/>
            <person name="Shea T."/>
            <person name="Sisk P."/>
            <person name="Sykes S."/>
            <person name="Wortman J."/>
            <person name="Nusbaum C."/>
            <person name="Birren B."/>
        </authorList>
    </citation>
    <scope>NUCLEOTIDE SEQUENCE [LARGE SCALE GENOMIC DNA]</scope>
    <source>
        <strain evidence="3">B84634 / Timone 84634 / DSM 17679 / JCM 13223</strain>
    </source>
</reference>
<evidence type="ECO:0000313" key="3">
    <source>
        <dbReference type="Proteomes" id="UP000017831"/>
    </source>
</evidence>
<protein>
    <submittedName>
        <fullName evidence="2">Uncharacterized protein</fullName>
    </submittedName>
</protein>
<dbReference type="STRING" id="1121098.HMPREF1534_02739"/>
<sequence>MKESLFLLTLLHDEKLTYHLLLLVCSFGMGATGYYIPLYGQSVPATSRSAGAG</sequence>
<proteinExistence type="predicted"/>
<accession>U6RDQ3</accession>
<dbReference type="Proteomes" id="UP000017831">
    <property type="component" value="Unassembled WGS sequence"/>
</dbReference>
<organism evidence="2 3">
    <name type="scientific">Phocaeicola massiliensis B84634 = Timone 84634 = DSM 17679 = JCM 13223</name>
    <dbReference type="NCBI Taxonomy" id="1121098"/>
    <lineage>
        <taxon>Bacteria</taxon>
        <taxon>Pseudomonadati</taxon>
        <taxon>Bacteroidota</taxon>
        <taxon>Bacteroidia</taxon>
        <taxon>Bacteroidales</taxon>
        <taxon>Bacteroidaceae</taxon>
        <taxon>Phocaeicola</taxon>
    </lineage>
</organism>
<keyword evidence="3" id="KW-1185">Reference proteome</keyword>
<comment type="caution">
    <text evidence="2">The sequence shown here is derived from an EMBL/GenBank/DDBJ whole genome shotgun (WGS) entry which is preliminary data.</text>
</comment>
<dbReference type="HOGENOM" id="CLU_3058575_0_0_10"/>
<keyword evidence="1" id="KW-0812">Transmembrane</keyword>